<comment type="caution">
    <text evidence="3">The sequence shown here is derived from an EMBL/GenBank/DDBJ whole genome shotgun (WGS) entry which is preliminary data.</text>
</comment>
<protein>
    <submittedName>
        <fullName evidence="3">Altronate dehydratase</fullName>
    </submittedName>
</protein>
<dbReference type="InterPro" id="IPR044144">
    <property type="entry name" value="SAF_UxaA/GarD"/>
</dbReference>
<evidence type="ECO:0000259" key="2">
    <source>
        <dbReference type="SMART" id="SM00858"/>
    </source>
</evidence>
<name>A0A839ZFC0_9HYPH</name>
<dbReference type="Proteomes" id="UP000533469">
    <property type="component" value="Unassembled WGS sequence"/>
</dbReference>
<proteinExistence type="predicted"/>
<evidence type="ECO:0000313" key="4">
    <source>
        <dbReference type="Proteomes" id="UP000533469"/>
    </source>
</evidence>
<keyword evidence="1" id="KW-0456">Lyase</keyword>
<accession>A0A839ZFC0</accession>
<feature type="domain" description="SAF" evidence="2">
    <location>
        <begin position="17"/>
        <end position="89"/>
    </location>
</feature>
<dbReference type="InterPro" id="IPR013974">
    <property type="entry name" value="SAF"/>
</dbReference>
<dbReference type="GO" id="GO:0016829">
    <property type="term" value="F:lyase activity"/>
    <property type="evidence" value="ECO:0007669"/>
    <property type="project" value="UniProtKB-KW"/>
</dbReference>
<sequence length="101" mass="10466">MMGEAGAANMIRLAAGDNVGIALVDIASGGTAATLDGFALTALEAIPQGHKIALLPIPQGADIVRLRMAVGIARADIPAGRLVHVHNVASRYLNNDQDHYE</sequence>
<keyword evidence="4" id="KW-1185">Reference proteome</keyword>
<organism evidence="3 4">
    <name type="scientific">Ancylobacter tetraedralis</name>
    <dbReference type="NCBI Taxonomy" id="217068"/>
    <lineage>
        <taxon>Bacteria</taxon>
        <taxon>Pseudomonadati</taxon>
        <taxon>Pseudomonadota</taxon>
        <taxon>Alphaproteobacteria</taxon>
        <taxon>Hyphomicrobiales</taxon>
        <taxon>Xanthobacteraceae</taxon>
        <taxon>Ancylobacter</taxon>
    </lineage>
</organism>
<dbReference type="CDD" id="cd11613">
    <property type="entry name" value="SAF_AH_GD"/>
    <property type="match status" value="1"/>
</dbReference>
<dbReference type="Gene3D" id="2.30.130.110">
    <property type="match status" value="1"/>
</dbReference>
<dbReference type="EMBL" id="JACICD010000011">
    <property type="protein sequence ID" value="MBB3773454.1"/>
    <property type="molecule type" value="Genomic_DNA"/>
</dbReference>
<reference evidence="3 4" key="1">
    <citation type="submission" date="2020-08" db="EMBL/GenBank/DDBJ databases">
        <title>Genomic Encyclopedia of Type Strains, Phase IV (KMG-IV): sequencing the most valuable type-strain genomes for metagenomic binning, comparative biology and taxonomic classification.</title>
        <authorList>
            <person name="Goeker M."/>
        </authorList>
    </citation>
    <scope>NUCLEOTIDE SEQUENCE [LARGE SCALE GENOMIC DNA]</scope>
    <source>
        <strain evidence="3 4">DSM 5895</strain>
    </source>
</reference>
<evidence type="ECO:0000313" key="3">
    <source>
        <dbReference type="EMBL" id="MBB3773454.1"/>
    </source>
</evidence>
<evidence type="ECO:0000256" key="1">
    <source>
        <dbReference type="ARBA" id="ARBA00023239"/>
    </source>
</evidence>
<dbReference type="SMART" id="SM00858">
    <property type="entry name" value="SAF"/>
    <property type="match status" value="1"/>
</dbReference>
<dbReference type="RefSeq" id="WP_246340319.1">
    <property type="nucleotide sequence ID" value="NZ_JACICD010000011.1"/>
</dbReference>
<gene>
    <name evidence="3" type="ORF">FHS55_004091</name>
</gene>
<dbReference type="AlphaFoldDB" id="A0A839ZFC0"/>